<name>A0ABX7I214_9BACT</name>
<proteinExistence type="predicted"/>
<evidence type="ECO:0000313" key="1">
    <source>
        <dbReference type="EMBL" id="QRQ99742.1"/>
    </source>
</evidence>
<protein>
    <recommendedName>
        <fullName evidence="3">Lipoprotein</fullName>
    </recommendedName>
</protein>
<dbReference type="EMBL" id="CP056775">
    <property type="protein sequence ID" value="QRQ99742.1"/>
    <property type="molecule type" value="Genomic_DNA"/>
</dbReference>
<dbReference type="Proteomes" id="UP000612680">
    <property type="component" value="Chromosome"/>
</dbReference>
<organism evidence="1 2">
    <name type="scientific">Dyadobacter sandarakinus</name>
    <dbReference type="NCBI Taxonomy" id="2747268"/>
    <lineage>
        <taxon>Bacteria</taxon>
        <taxon>Pseudomonadati</taxon>
        <taxon>Bacteroidota</taxon>
        <taxon>Cytophagia</taxon>
        <taxon>Cytophagales</taxon>
        <taxon>Spirosomataceae</taxon>
        <taxon>Dyadobacter</taxon>
    </lineage>
</organism>
<accession>A0ABX7I214</accession>
<evidence type="ECO:0000313" key="2">
    <source>
        <dbReference type="Proteomes" id="UP000612680"/>
    </source>
</evidence>
<keyword evidence="2" id="KW-1185">Reference proteome</keyword>
<evidence type="ECO:0008006" key="3">
    <source>
        <dbReference type="Google" id="ProtNLM"/>
    </source>
</evidence>
<dbReference type="RefSeq" id="WP_204660503.1">
    <property type="nucleotide sequence ID" value="NZ_CP056775.1"/>
</dbReference>
<reference evidence="1 2" key="1">
    <citation type="submission" date="2020-06" db="EMBL/GenBank/DDBJ databases">
        <title>Dyadobacter sandarakinus sp. nov., isolated from the soil of the Arctic Yellow River Station.</title>
        <authorList>
            <person name="Zhang Y."/>
            <person name="Peng F."/>
        </authorList>
    </citation>
    <scope>NUCLEOTIDE SEQUENCE [LARGE SCALE GENOMIC DNA]</scope>
    <source>
        <strain evidence="1 2">Q3-56</strain>
    </source>
</reference>
<gene>
    <name evidence="1" type="ORF">HWI92_01820</name>
</gene>
<sequence>MKHLLFLSFLLLVCCDKKQDPEPQGAALQGTFVIPDKPAIVFEMTNDDGFASVLVNHEGKQFAFLNTEKGSEVNMIVASGIYLVSLKTYAKGPDTYVSYKLAEKTQVKYTYQGQVKRVK</sequence>